<evidence type="ECO:0008006" key="3">
    <source>
        <dbReference type="Google" id="ProtNLM"/>
    </source>
</evidence>
<protein>
    <recommendedName>
        <fullName evidence="3">Reverse transcriptase</fullName>
    </recommendedName>
</protein>
<name>A0AAV4SNZ4_9ARAC</name>
<evidence type="ECO:0000313" key="2">
    <source>
        <dbReference type="Proteomes" id="UP001054837"/>
    </source>
</evidence>
<reference evidence="1 2" key="1">
    <citation type="submission" date="2021-06" db="EMBL/GenBank/DDBJ databases">
        <title>Caerostris darwini draft genome.</title>
        <authorList>
            <person name="Kono N."/>
            <person name="Arakawa K."/>
        </authorList>
    </citation>
    <scope>NUCLEOTIDE SEQUENCE [LARGE SCALE GENOMIC DNA]</scope>
</reference>
<organism evidence="1 2">
    <name type="scientific">Caerostris darwini</name>
    <dbReference type="NCBI Taxonomy" id="1538125"/>
    <lineage>
        <taxon>Eukaryota</taxon>
        <taxon>Metazoa</taxon>
        <taxon>Ecdysozoa</taxon>
        <taxon>Arthropoda</taxon>
        <taxon>Chelicerata</taxon>
        <taxon>Arachnida</taxon>
        <taxon>Araneae</taxon>
        <taxon>Araneomorphae</taxon>
        <taxon>Entelegynae</taxon>
        <taxon>Araneoidea</taxon>
        <taxon>Araneidae</taxon>
        <taxon>Caerostris</taxon>
    </lineage>
</organism>
<dbReference type="Proteomes" id="UP001054837">
    <property type="component" value="Unassembled WGS sequence"/>
</dbReference>
<comment type="caution">
    <text evidence="1">The sequence shown here is derived from an EMBL/GenBank/DDBJ whole genome shotgun (WGS) entry which is preliminary data.</text>
</comment>
<evidence type="ECO:0000313" key="1">
    <source>
        <dbReference type="EMBL" id="GIY35485.1"/>
    </source>
</evidence>
<dbReference type="EMBL" id="BPLQ01008169">
    <property type="protein sequence ID" value="GIY35485.1"/>
    <property type="molecule type" value="Genomic_DNA"/>
</dbReference>
<accession>A0AAV4SNZ4</accession>
<dbReference type="AlphaFoldDB" id="A0AAV4SNZ4"/>
<gene>
    <name evidence="1" type="ORF">CDAR_239541</name>
</gene>
<keyword evidence="2" id="KW-1185">Reference proteome</keyword>
<proteinExistence type="predicted"/>
<sequence>MIELLKYEAPSLCEVRKAIKNLNNQAAGPDGIKAEIINIYLPELTEAIHKVIYNVWIIEQMPIEMEVGSICPIFKKRDRLECGNY</sequence>